<dbReference type="RefSeq" id="WP_123185082.1">
    <property type="nucleotide sequence ID" value="NZ_CANSLK010000060.1"/>
</dbReference>
<comment type="caution">
    <text evidence="9">The sequence shown here is derived from an EMBL/GenBank/DDBJ whole genome shotgun (WGS) entry which is preliminary data.</text>
</comment>
<dbReference type="Pfam" id="PF00953">
    <property type="entry name" value="Glycos_transf_4"/>
    <property type="match status" value="1"/>
</dbReference>
<dbReference type="InterPro" id="IPR000715">
    <property type="entry name" value="Glycosyl_transferase_4"/>
</dbReference>
<dbReference type="PANTHER" id="PTHR22926:SF3">
    <property type="entry name" value="UNDECAPRENYL-PHOSPHATE ALPHA-N-ACETYLGLUCOSAMINYL 1-PHOSPHATE TRANSFERASE"/>
    <property type="match status" value="1"/>
</dbReference>
<protein>
    <submittedName>
        <fullName evidence="9">UDP-GlcNAc:undecaprenyl-phosphate GlcNAc-1-phosphate transferase</fullName>
        <ecNumber evidence="9">2.7.8.33</ecNumber>
    </submittedName>
    <submittedName>
        <fullName evidence="10">Undecaprenyl/decaprenyl-phosphate alpha-N-acetylglucosaminyl 1-phosphate transferase</fullName>
    </submittedName>
</protein>
<feature type="transmembrane region" description="Helical" evidence="8">
    <location>
        <begin position="49"/>
        <end position="73"/>
    </location>
</feature>
<keyword evidence="7" id="KW-0460">Magnesium</keyword>
<feature type="transmembrane region" description="Helical" evidence="8">
    <location>
        <begin position="304"/>
        <end position="324"/>
    </location>
</feature>
<comment type="cofactor">
    <cofactor evidence="7">
        <name>Mg(2+)</name>
        <dbReference type="ChEBI" id="CHEBI:18420"/>
    </cofactor>
</comment>
<evidence type="ECO:0000313" key="11">
    <source>
        <dbReference type="Proteomes" id="UP000309454"/>
    </source>
</evidence>
<dbReference type="EC" id="2.7.8.33" evidence="9"/>
<feature type="transmembrane region" description="Helical" evidence="8">
    <location>
        <begin position="79"/>
        <end position="104"/>
    </location>
</feature>
<feature type="transmembrane region" description="Helical" evidence="8">
    <location>
        <begin position="197"/>
        <end position="215"/>
    </location>
</feature>
<dbReference type="InterPro" id="IPR018480">
    <property type="entry name" value="PNAcMuramoyl-5peptid_Trfase_CS"/>
</dbReference>
<dbReference type="Proteomes" id="UP000530850">
    <property type="component" value="Unassembled WGS sequence"/>
</dbReference>
<dbReference type="GO" id="GO:0044038">
    <property type="term" value="P:cell wall macromolecule biosynthetic process"/>
    <property type="evidence" value="ECO:0007669"/>
    <property type="project" value="TreeGrafter"/>
</dbReference>
<accession>A0A3N0AD68</accession>
<keyword evidence="6 8" id="KW-0472">Membrane</keyword>
<dbReference type="OrthoDB" id="9783652at2"/>
<evidence type="ECO:0000313" key="12">
    <source>
        <dbReference type="Proteomes" id="UP000530850"/>
    </source>
</evidence>
<dbReference type="GO" id="GO:0071555">
    <property type="term" value="P:cell wall organization"/>
    <property type="evidence" value="ECO:0007669"/>
    <property type="project" value="TreeGrafter"/>
</dbReference>
<dbReference type="EMBL" id="SSTM01000002">
    <property type="protein sequence ID" value="TJW11332.1"/>
    <property type="molecule type" value="Genomic_DNA"/>
</dbReference>
<feature type="transmembrane region" description="Helical" evidence="8">
    <location>
        <begin position="148"/>
        <end position="167"/>
    </location>
</feature>
<keyword evidence="7" id="KW-0479">Metal-binding</keyword>
<keyword evidence="3 9" id="KW-0808">Transferase</keyword>
<gene>
    <name evidence="10" type="ORF">E5982_03750</name>
    <name evidence="9" type="ORF">FHR31_001006</name>
</gene>
<feature type="binding site" evidence="7">
    <location>
        <position position="226"/>
    </location>
    <ligand>
        <name>Mg(2+)</name>
        <dbReference type="ChEBI" id="CHEBI:18420"/>
    </ligand>
</feature>
<evidence type="ECO:0000256" key="4">
    <source>
        <dbReference type="ARBA" id="ARBA00022692"/>
    </source>
</evidence>
<evidence type="ECO:0000256" key="6">
    <source>
        <dbReference type="ARBA" id="ARBA00023136"/>
    </source>
</evidence>
<dbReference type="GO" id="GO:0005886">
    <property type="term" value="C:plasma membrane"/>
    <property type="evidence" value="ECO:0007669"/>
    <property type="project" value="UniProtKB-SubCell"/>
</dbReference>
<feature type="transmembrane region" description="Helical" evidence="8">
    <location>
        <begin position="116"/>
        <end position="136"/>
    </location>
</feature>
<evidence type="ECO:0000313" key="9">
    <source>
        <dbReference type="EMBL" id="MBB3171194.1"/>
    </source>
</evidence>
<evidence type="ECO:0000313" key="10">
    <source>
        <dbReference type="EMBL" id="TJW11332.1"/>
    </source>
</evidence>
<dbReference type="PANTHER" id="PTHR22926">
    <property type="entry name" value="PHOSPHO-N-ACETYLMURAMOYL-PENTAPEPTIDE-TRANSFERASE"/>
    <property type="match status" value="1"/>
</dbReference>
<sequence>MEWYQVAIVFAVAFLVTYVSVPFSKWLARKMGAIDFPSNRRVNKEPVPRCGGVALYLGMVAACFVIFLGVRFFRWNLPVLFALGDVNYLVLYVGITCMFITGLVDDITQLKAMPKFLAQIAACSIVVFSGVSIGAVNNFGHGFVDLGWMNYPLSVLYLLVFVNITNLIDGLDGLAAGLVAIIAAALLYLAWIRGNYLLVLCCVALIAVCLAFLRYNFFPASVFMGDSGSLVLGLLVGIISITGVVRTQGLMVMIAPLVIAGVPVLDTTSAIIRRLRGHQPIGQADMGHVHHRLMKAGLSQRRSVAALWLCSAALSVMACLMVGAGSRARYIMFAILVIIVAAVSWKFGLFKPVLRHHYENRGNVGPRRPHKRK</sequence>
<name>A0A3N0AD68_9ACTN</name>
<dbReference type="AlphaFoldDB" id="A0A3N0AD68"/>
<dbReference type="GO" id="GO:0009103">
    <property type="term" value="P:lipopolysaccharide biosynthetic process"/>
    <property type="evidence" value="ECO:0007669"/>
    <property type="project" value="TreeGrafter"/>
</dbReference>
<keyword evidence="5 8" id="KW-1133">Transmembrane helix</keyword>
<keyword evidence="11" id="KW-1185">Reference proteome</keyword>
<evidence type="ECO:0000256" key="8">
    <source>
        <dbReference type="SAM" id="Phobius"/>
    </source>
</evidence>
<evidence type="ECO:0000256" key="5">
    <source>
        <dbReference type="ARBA" id="ARBA00022989"/>
    </source>
</evidence>
<dbReference type="GO" id="GO:0036380">
    <property type="term" value="F:UDP-N-acetylglucosamine-undecaprenyl-phosphate N-acetylglucosaminephosphotransferase activity"/>
    <property type="evidence" value="ECO:0007669"/>
    <property type="project" value="UniProtKB-EC"/>
</dbReference>
<reference evidence="9 12" key="2">
    <citation type="submission" date="2020-08" db="EMBL/GenBank/DDBJ databases">
        <title>Sequencing the genomes of 1000 actinobacteria strains.</title>
        <authorList>
            <person name="Klenk H.-P."/>
        </authorList>
    </citation>
    <scope>NUCLEOTIDE SEQUENCE [LARGE SCALE GENOMIC DNA]</scope>
    <source>
        <strain evidence="9 12">DSM 22242</strain>
    </source>
</reference>
<dbReference type="PROSITE" id="PS01348">
    <property type="entry name" value="MRAY_2"/>
    <property type="match status" value="1"/>
</dbReference>
<organism evidence="9 12">
    <name type="scientific">Parvibacter caecicola</name>
    <dbReference type="NCBI Taxonomy" id="747645"/>
    <lineage>
        <taxon>Bacteria</taxon>
        <taxon>Bacillati</taxon>
        <taxon>Actinomycetota</taxon>
        <taxon>Coriobacteriia</taxon>
        <taxon>Coriobacteriales</taxon>
        <taxon>Coriobacteriaceae</taxon>
        <taxon>Parvibacter</taxon>
    </lineage>
</organism>
<feature type="transmembrane region" description="Helical" evidence="8">
    <location>
        <begin position="227"/>
        <end position="245"/>
    </location>
</feature>
<feature type="transmembrane region" description="Helical" evidence="8">
    <location>
        <begin position="174"/>
        <end position="191"/>
    </location>
</feature>
<evidence type="ECO:0000256" key="1">
    <source>
        <dbReference type="ARBA" id="ARBA00004651"/>
    </source>
</evidence>
<dbReference type="EMBL" id="JACHYA010000002">
    <property type="protein sequence ID" value="MBB3171194.1"/>
    <property type="molecule type" value="Genomic_DNA"/>
</dbReference>
<dbReference type="CDD" id="cd06853">
    <property type="entry name" value="GT_WecA_like"/>
    <property type="match status" value="1"/>
</dbReference>
<comment type="subcellular location">
    <subcellularLocation>
        <location evidence="1">Cell membrane</location>
        <topology evidence="1">Multi-pass membrane protein</topology>
    </subcellularLocation>
</comment>
<keyword evidence="2" id="KW-1003">Cell membrane</keyword>
<feature type="binding site" evidence="7">
    <location>
        <position position="166"/>
    </location>
    <ligand>
        <name>Mg(2+)</name>
        <dbReference type="ChEBI" id="CHEBI:18420"/>
    </ligand>
</feature>
<dbReference type="GO" id="GO:0046872">
    <property type="term" value="F:metal ion binding"/>
    <property type="evidence" value="ECO:0007669"/>
    <property type="project" value="UniProtKB-KW"/>
</dbReference>
<dbReference type="Proteomes" id="UP000309454">
    <property type="component" value="Unassembled WGS sequence"/>
</dbReference>
<evidence type="ECO:0000256" key="3">
    <source>
        <dbReference type="ARBA" id="ARBA00022679"/>
    </source>
</evidence>
<reference evidence="10 11" key="1">
    <citation type="submission" date="2019-04" db="EMBL/GenBank/DDBJ databases">
        <title>Microbes associate with the intestines of laboratory mice.</title>
        <authorList>
            <person name="Navarre W."/>
            <person name="Wong E."/>
            <person name="Huang K.C."/>
            <person name="Tropini C."/>
            <person name="Ng K."/>
            <person name="Yu B."/>
        </authorList>
    </citation>
    <scope>NUCLEOTIDE SEQUENCE [LARGE SCALE GENOMIC DNA]</scope>
    <source>
        <strain evidence="10 11">NM48_B13</strain>
    </source>
</reference>
<feature type="transmembrane region" description="Helical" evidence="8">
    <location>
        <begin position="6"/>
        <end position="28"/>
    </location>
</feature>
<feature type="transmembrane region" description="Helical" evidence="8">
    <location>
        <begin position="330"/>
        <end position="349"/>
    </location>
</feature>
<keyword evidence="4 8" id="KW-0812">Transmembrane</keyword>
<evidence type="ECO:0000256" key="7">
    <source>
        <dbReference type="PIRSR" id="PIRSR600715-1"/>
    </source>
</evidence>
<dbReference type="GeneID" id="93356379"/>
<evidence type="ECO:0000256" key="2">
    <source>
        <dbReference type="ARBA" id="ARBA00022475"/>
    </source>
</evidence>
<proteinExistence type="predicted"/>